<dbReference type="AlphaFoldDB" id="A0A4U5P9R2"/>
<accession>A0A4U5P9R2</accession>
<comment type="caution">
    <text evidence="1">The sequence shown here is derived from an EMBL/GenBank/DDBJ whole genome shotgun (WGS) entry which is preliminary data.</text>
</comment>
<dbReference type="Proteomes" id="UP000298663">
    <property type="component" value="Unassembled WGS sequence"/>
</dbReference>
<evidence type="ECO:0000313" key="2">
    <source>
        <dbReference type="Proteomes" id="UP000298663"/>
    </source>
</evidence>
<reference evidence="1 2" key="2">
    <citation type="journal article" date="2019" name="G3 (Bethesda)">
        <title>Hybrid Assembly of the Genome of the Entomopathogenic Nematode Steinernema carpocapsae Identifies the X-Chromosome.</title>
        <authorList>
            <person name="Serra L."/>
            <person name="Macchietto M."/>
            <person name="Macias-Munoz A."/>
            <person name="McGill C.J."/>
            <person name="Rodriguez I.M."/>
            <person name="Rodriguez B."/>
            <person name="Murad R."/>
            <person name="Mortazavi A."/>
        </authorList>
    </citation>
    <scope>NUCLEOTIDE SEQUENCE [LARGE SCALE GENOMIC DNA]</scope>
    <source>
        <strain evidence="1 2">ALL</strain>
    </source>
</reference>
<organism evidence="1 2">
    <name type="scientific">Steinernema carpocapsae</name>
    <name type="common">Entomopathogenic nematode</name>
    <dbReference type="NCBI Taxonomy" id="34508"/>
    <lineage>
        <taxon>Eukaryota</taxon>
        <taxon>Metazoa</taxon>
        <taxon>Ecdysozoa</taxon>
        <taxon>Nematoda</taxon>
        <taxon>Chromadorea</taxon>
        <taxon>Rhabditida</taxon>
        <taxon>Tylenchina</taxon>
        <taxon>Panagrolaimomorpha</taxon>
        <taxon>Strongyloidoidea</taxon>
        <taxon>Steinernematidae</taxon>
        <taxon>Steinernema</taxon>
    </lineage>
</organism>
<protein>
    <submittedName>
        <fullName evidence="1">Uncharacterized protein</fullName>
    </submittedName>
</protein>
<gene>
    <name evidence="1" type="ORF">L596_007528</name>
</gene>
<keyword evidence="2" id="KW-1185">Reference proteome</keyword>
<sequence length="298" mass="33561">MFSPISILLRRLGMNLMGTEFPSFISLVSMKGDENLGDEEIDQENVMNTSFPSFISLVSSDENVKKRDAKRDKKHPMSTEFPSFISLVSMDEDCGNLGKEEVDKNNNNPSFISLVSLDEEQCFKNNSLSTEFPSFISLVSMEDGAEHCDPQEGAKKNLLSTEFPSFISLVSMKGPDYEPTEELTEEFNGFATPRAPSHQSFLPPRIPRQVETFSHRDSGSSSLHDSEDLTSDSFTWEPLGASTPIGVTRAHFTMDSPNYFFTESIEYARSAYETPTSTGYWTDSPSSSEFFSYRRHWN</sequence>
<proteinExistence type="predicted"/>
<name>A0A4U5P9R2_STECR</name>
<dbReference type="EMBL" id="AZBU02000002">
    <property type="protein sequence ID" value="TKR92986.1"/>
    <property type="molecule type" value="Genomic_DNA"/>
</dbReference>
<evidence type="ECO:0000313" key="1">
    <source>
        <dbReference type="EMBL" id="TKR92986.1"/>
    </source>
</evidence>
<reference evidence="1 2" key="1">
    <citation type="journal article" date="2015" name="Genome Biol.">
        <title>Comparative genomics of Steinernema reveals deeply conserved gene regulatory networks.</title>
        <authorList>
            <person name="Dillman A.R."/>
            <person name="Macchietto M."/>
            <person name="Porter C.F."/>
            <person name="Rogers A."/>
            <person name="Williams B."/>
            <person name="Antoshechkin I."/>
            <person name="Lee M.M."/>
            <person name="Goodwin Z."/>
            <person name="Lu X."/>
            <person name="Lewis E.E."/>
            <person name="Goodrich-Blair H."/>
            <person name="Stock S.P."/>
            <person name="Adams B.J."/>
            <person name="Sternberg P.W."/>
            <person name="Mortazavi A."/>
        </authorList>
    </citation>
    <scope>NUCLEOTIDE SEQUENCE [LARGE SCALE GENOMIC DNA]</scope>
    <source>
        <strain evidence="1 2">ALL</strain>
    </source>
</reference>